<name>A0A0K2SZM7_LEPSM</name>
<feature type="compositionally biased region" description="Low complexity" evidence="1">
    <location>
        <begin position="1"/>
        <end position="18"/>
    </location>
</feature>
<sequence>MGNNQSCCSYSLSRSSGSENERRKKNEKGGRKESSSNGTLNFPTKSDSTPNLGNNGSMVPSTKKREESCGNLQHISEREPDDWEEDPSLHPTTETIFMEKTKRILQPKNGLVKSQNGLAHSRSCSTLKKSSSCSTIFLDDSTVSQPNLKNTIKCVSLAIYYHIKNRSSSTMVLDIFDEKLHPLTVHFMLDFKSVIFIIYFFSLLEGIRLCRL</sequence>
<dbReference type="AlphaFoldDB" id="A0A0K2SZM7"/>
<feature type="region of interest" description="Disordered" evidence="1">
    <location>
        <begin position="1"/>
        <end position="96"/>
    </location>
</feature>
<dbReference type="PANTHER" id="PTHR14248">
    <property type="entry name" value="CYCLIN Y, ISOFORM A"/>
    <property type="match status" value="1"/>
</dbReference>
<reference evidence="2" key="1">
    <citation type="submission" date="2014-05" db="EMBL/GenBank/DDBJ databases">
        <authorList>
            <person name="Chronopoulou M."/>
        </authorList>
    </citation>
    <scope>NUCLEOTIDE SEQUENCE</scope>
    <source>
        <tissue evidence="2">Whole organism</tissue>
    </source>
</reference>
<accession>A0A0K2SZM7</accession>
<dbReference type="EMBL" id="HACA01001847">
    <property type="protein sequence ID" value="CDW19208.1"/>
    <property type="molecule type" value="Transcribed_RNA"/>
</dbReference>
<organism evidence="2">
    <name type="scientific">Lepeophtheirus salmonis</name>
    <name type="common">Salmon louse</name>
    <name type="synonym">Caligus salmonis</name>
    <dbReference type="NCBI Taxonomy" id="72036"/>
    <lineage>
        <taxon>Eukaryota</taxon>
        <taxon>Metazoa</taxon>
        <taxon>Ecdysozoa</taxon>
        <taxon>Arthropoda</taxon>
        <taxon>Crustacea</taxon>
        <taxon>Multicrustacea</taxon>
        <taxon>Hexanauplia</taxon>
        <taxon>Copepoda</taxon>
        <taxon>Siphonostomatoida</taxon>
        <taxon>Caligidae</taxon>
        <taxon>Lepeophtheirus</taxon>
    </lineage>
</organism>
<evidence type="ECO:0000313" key="2">
    <source>
        <dbReference type="EMBL" id="CDW19208.1"/>
    </source>
</evidence>
<feature type="compositionally biased region" description="Polar residues" evidence="1">
    <location>
        <begin position="37"/>
        <end position="60"/>
    </location>
</feature>
<protein>
    <submittedName>
        <fullName evidence="2">Uncharacterized protein</fullName>
    </submittedName>
</protein>
<dbReference type="OrthoDB" id="10250320at2759"/>
<proteinExistence type="predicted"/>
<evidence type="ECO:0000256" key="1">
    <source>
        <dbReference type="SAM" id="MobiDB-lite"/>
    </source>
</evidence>
<feature type="compositionally biased region" description="Basic and acidic residues" evidence="1">
    <location>
        <begin position="19"/>
        <end position="34"/>
    </location>
</feature>